<keyword evidence="2" id="KW-1185">Reference proteome</keyword>
<gene>
    <name evidence="1" type="ORF">WA026_016263</name>
</gene>
<organism evidence="1 2">
    <name type="scientific">Henosepilachna vigintioctopunctata</name>
    <dbReference type="NCBI Taxonomy" id="420089"/>
    <lineage>
        <taxon>Eukaryota</taxon>
        <taxon>Metazoa</taxon>
        <taxon>Ecdysozoa</taxon>
        <taxon>Arthropoda</taxon>
        <taxon>Hexapoda</taxon>
        <taxon>Insecta</taxon>
        <taxon>Pterygota</taxon>
        <taxon>Neoptera</taxon>
        <taxon>Endopterygota</taxon>
        <taxon>Coleoptera</taxon>
        <taxon>Polyphaga</taxon>
        <taxon>Cucujiformia</taxon>
        <taxon>Coccinelloidea</taxon>
        <taxon>Coccinellidae</taxon>
        <taxon>Epilachninae</taxon>
        <taxon>Epilachnini</taxon>
        <taxon>Henosepilachna</taxon>
    </lineage>
</organism>
<sequence>MICLYIVTKRKLIVRSRKAPFPLQQNSLRRVAAHVPGTSCRMETVWHTSRHKCPGQKCRSRLRDKTCARDLCPDNGNGLRVVPGTCACADHCLHPSDSKI</sequence>
<dbReference type="AlphaFoldDB" id="A0AAW1UMZ9"/>
<protein>
    <submittedName>
        <fullName evidence="1">Uncharacterized protein</fullName>
    </submittedName>
</protein>
<accession>A0AAW1UMZ9</accession>
<comment type="caution">
    <text evidence="1">The sequence shown here is derived from an EMBL/GenBank/DDBJ whole genome shotgun (WGS) entry which is preliminary data.</text>
</comment>
<evidence type="ECO:0000313" key="2">
    <source>
        <dbReference type="Proteomes" id="UP001431783"/>
    </source>
</evidence>
<dbReference type="EMBL" id="JARQZJ010000069">
    <property type="protein sequence ID" value="KAK9881372.1"/>
    <property type="molecule type" value="Genomic_DNA"/>
</dbReference>
<evidence type="ECO:0000313" key="1">
    <source>
        <dbReference type="EMBL" id="KAK9881372.1"/>
    </source>
</evidence>
<dbReference type="Proteomes" id="UP001431783">
    <property type="component" value="Unassembled WGS sequence"/>
</dbReference>
<name>A0AAW1UMZ9_9CUCU</name>
<reference evidence="1 2" key="1">
    <citation type="submission" date="2023-03" db="EMBL/GenBank/DDBJ databases">
        <title>Genome insight into feeding habits of ladybird beetles.</title>
        <authorList>
            <person name="Li H.-S."/>
            <person name="Huang Y.-H."/>
            <person name="Pang H."/>
        </authorList>
    </citation>
    <scope>NUCLEOTIDE SEQUENCE [LARGE SCALE GENOMIC DNA]</scope>
    <source>
        <strain evidence="1">SYSU_2023b</strain>
        <tissue evidence="1">Whole body</tissue>
    </source>
</reference>
<proteinExistence type="predicted"/>